<evidence type="ECO:0000256" key="10">
    <source>
        <dbReference type="ARBA" id="ARBA00048721"/>
    </source>
</evidence>
<dbReference type="InterPro" id="IPR014729">
    <property type="entry name" value="Rossmann-like_a/b/a_fold"/>
</dbReference>
<comment type="catalytic activity">
    <reaction evidence="10 11">
        <text>nicotinate beta-D-ribonucleotide + ATP + H(+) = deamido-NAD(+) + diphosphate</text>
        <dbReference type="Rhea" id="RHEA:22860"/>
        <dbReference type="ChEBI" id="CHEBI:15378"/>
        <dbReference type="ChEBI" id="CHEBI:30616"/>
        <dbReference type="ChEBI" id="CHEBI:33019"/>
        <dbReference type="ChEBI" id="CHEBI:57502"/>
        <dbReference type="ChEBI" id="CHEBI:58437"/>
        <dbReference type="EC" id="2.7.7.18"/>
    </reaction>
</comment>
<sequence length="202" mass="22166">MKPTELSSPLKAVALYGGSFDPVHCAHLHVARSALEHLQLDQVIFIPAAQSPLKTNTTTASDAQRIEMLRLATAEESRFAVDTSEIERGGTSYTIDTVRAFCSKQPDTQLYWIIGADQFELLPKWHQIEEIARRLTFAVLRRPGHTIATSAVPGLKYIAIEAPLMAHSSSGIRVRLAAGRTTEDLLPASVEAFISSHGLYTQ</sequence>
<dbReference type="HAMAP" id="MF_00244">
    <property type="entry name" value="NaMN_adenylyltr"/>
    <property type="match status" value="1"/>
</dbReference>
<evidence type="ECO:0000313" key="14">
    <source>
        <dbReference type="Proteomes" id="UP001324993"/>
    </source>
</evidence>
<evidence type="ECO:0000256" key="1">
    <source>
        <dbReference type="ARBA" id="ARBA00002324"/>
    </source>
</evidence>
<dbReference type="NCBIfam" id="NF000840">
    <property type="entry name" value="PRK00071.1-3"/>
    <property type="match status" value="1"/>
</dbReference>
<organism evidence="13 14">
    <name type="scientific">Coraliomargarita algicola</name>
    <dbReference type="NCBI Taxonomy" id="3092156"/>
    <lineage>
        <taxon>Bacteria</taxon>
        <taxon>Pseudomonadati</taxon>
        <taxon>Verrucomicrobiota</taxon>
        <taxon>Opitutia</taxon>
        <taxon>Puniceicoccales</taxon>
        <taxon>Coraliomargaritaceae</taxon>
        <taxon>Coraliomargarita</taxon>
    </lineage>
</organism>
<dbReference type="NCBIfam" id="TIGR00482">
    <property type="entry name" value="nicotinate (nicotinamide) nucleotide adenylyltransferase"/>
    <property type="match status" value="1"/>
</dbReference>
<keyword evidence="4 11" id="KW-0662">Pyridine nucleotide biosynthesis</keyword>
<keyword evidence="14" id="KW-1185">Reference proteome</keyword>
<dbReference type="Pfam" id="PF01467">
    <property type="entry name" value="CTP_transf_like"/>
    <property type="match status" value="1"/>
</dbReference>
<evidence type="ECO:0000256" key="2">
    <source>
        <dbReference type="ARBA" id="ARBA00005019"/>
    </source>
</evidence>
<keyword evidence="8 11" id="KW-0067">ATP-binding</keyword>
<protein>
    <recommendedName>
        <fullName evidence="11">Probable nicotinate-nucleotide adenylyltransferase</fullName>
        <ecNumber evidence="11">2.7.7.18</ecNumber>
    </recommendedName>
    <alternativeName>
        <fullName evidence="11">Deamido-NAD(+) diphosphorylase</fullName>
    </alternativeName>
    <alternativeName>
        <fullName evidence="11">Deamido-NAD(+) pyrophosphorylase</fullName>
    </alternativeName>
    <alternativeName>
        <fullName evidence="11">Nicotinate mononucleotide adenylyltransferase</fullName>
        <shortName evidence="11">NaMN adenylyltransferase</shortName>
    </alternativeName>
</protein>
<comment type="similarity">
    <text evidence="3 11">Belongs to the NadD family.</text>
</comment>
<dbReference type="RefSeq" id="WP_319833254.1">
    <property type="nucleotide sequence ID" value="NZ_CP138858.1"/>
</dbReference>
<evidence type="ECO:0000313" key="13">
    <source>
        <dbReference type="EMBL" id="WPJ96395.1"/>
    </source>
</evidence>
<dbReference type="Gene3D" id="3.40.50.620">
    <property type="entry name" value="HUPs"/>
    <property type="match status" value="1"/>
</dbReference>
<dbReference type="EC" id="2.7.7.18" evidence="11"/>
<dbReference type="InterPro" id="IPR005248">
    <property type="entry name" value="NadD/NMNAT"/>
</dbReference>
<comment type="pathway">
    <text evidence="2 11">Cofactor biosynthesis; NAD(+) biosynthesis; deamido-NAD(+) from nicotinate D-ribonucleotide: step 1/1.</text>
</comment>
<evidence type="ECO:0000256" key="6">
    <source>
        <dbReference type="ARBA" id="ARBA00022695"/>
    </source>
</evidence>
<evidence type="ECO:0000259" key="12">
    <source>
        <dbReference type="Pfam" id="PF01467"/>
    </source>
</evidence>
<keyword evidence="6 11" id="KW-0548">Nucleotidyltransferase</keyword>
<keyword evidence="9 11" id="KW-0520">NAD</keyword>
<dbReference type="InterPro" id="IPR004821">
    <property type="entry name" value="Cyt_trans-like"/>
</dbReference>
<evidence type="ECO:0000256" key="7">
    <source>
        <dbReference type="ARBA" id="ARBA00022741"/>
    </source>
</evidence>
<evidence type="ECO:0000256" key="9">
    <source>
        <dbReference type="ARBA" id="ARBA00023027"/>
    </source>
</evidence>
<dbReference type="PANTHER" id="PTHR39321">
    <property type="entry name" value="NICOTINATE-NUCLEOTIDE ADENYLYLTRANSFERASE-RELATED"/>
    <property type="match status" value="1"/>
</dbReference>
<gene>
    <name evidence="11 13" type="primary">nadD</name>
    <name evidence="13" type="ORF">SH580_01600</name>
</gene>
<dbReference type="PANTHER" id="PTHR39321:SF3">
    <property type="entry name" value="PHOSPHOPANTETHEINE ADENYLYLTRANSFERASE"/>
    <property type="match status" value="1"/>
</dbReference>
<dbReference type="EMBL" id="CP138858">
    <property type="protein sequence ID" value="WPJ96395.1"/>
    <property type="molecule type" value="Genomic_DNA"/>
</dbReference>
<reference evidence="13 14" key="1">
    <citation type="submission" date="2023-11" db="EMBL/GenBank/DDBJ databases">
        <title>Coraliomargarita sp. nov., isolated from marine algae.</title>
        <authorList>
            <person name="Lee J.K."/>
            <person name="Baek J.H."/>
            <person name="Kim J.M."/>
            <person name="Choi D.G."/>
            <person name="Jeon C.O."/>
        </authorList>
    </citation>
    <scope>NUCLEOTIDE SEQUENCE [LARGE SCALE GENOMIC DNA]</scope>
    <source>
        <strain evidence="13 14">J2-16</strain>
    </source>
</reference>
<dbReference type="Proteomes" id="UP001324993">
    <property type="component" value="Chromosome"/>
</dbReference>
<evidence type="ECO:0000256" key="5">
    <source>
        <dbReference type="ARBA" id="ARBA00022679"/>
    </source>
</evidence>
<evidence type="ECO:0000256" key="3">
    <source>
        <dbReference type="ARBA" id="ARBA00009014"/>
    </source>
</evidence>
<dbReference type="CDD" id="cd02165">
    <property type="entry name" value="NMNAT"/>
    <property type="match status" value="1"/>
</dbReference>
<comment type="function">
    <text evidence="1 11">Catalyzes the reversible adenylation of nicotinate mononucleotide (NaMN) to nicotinic acid adenine dinucleotide (NaAD).</text>
</comment>
<keyword evidence="7 11" id="KW-0547">Nucleotide-binding</keyword>
<feature type="domain" description="Cytidyltransferase-like" evidence="12">
    <location>
        <begin position="15"/>
        <end position="174"/>
    </location>
</feature>
<dbReference type="NCBIfam" id="TIGR00125">
    <property type="entry name" value="cyt_tran_rel"/>
    <property type="match status" value="1"/>
</dbReference>
<evidence type="ECO:0000256" key="8">
    <source>
        <dbReference type="ARBA" id="ARBA00022840"/>
    </source>
</evidence>
<dbReference type="GO" id="GO:0016779">
    <property type="term" value="F:nucleotidyltransferase activity"/>
    <property type="evidence" value="ECO:0007669"/>
    <property type="project" value="UniProtKB-KW"/>
</dbReference>
<keyword evidence="5 11" id="KW-0808">Transferase</keyword>
<evidence type="ECO:0000256" key="11">
    <source>
        <dbReference type="HAMAP-Rule" id="MF_00244"/>
    </source>
</evidence>
<proteinExistence type="inferred from homology"/>
<name>A0ABZ0RNR4_9BACT</name>
<dbReference type="SUPFAM" id="SSF52374">
    <property type="entry name" value="Nucleotidylyl transferase"/>
    <property type="match status" value="1"/>
</dbReference>
<accession>A0ABZ0RNR4</accession>
<evidence type="ECO:0000256" key="4">
    <source>
        <dbReference type="ARBA" id="ARBA00022642"/>
    </source>
</evidence>